<keyword evidence="1" id="KW-0812">Transmembrane</keyword>
<dbReference type="Pfam" id="PF00892">
    <property type="entry name" value="EamA"/>
    <property type="match status" value="2"/>
</dbReference>
<accession>A0A9J7AS72</accession>
<feature type="domain" description="EamA" evidence="2">
    <location>
        <begin position="2"/>
        <end position="135"/>
    </location>
</feature>
<dbReference type="SUPFAM" id="SSF103481">
    <property type="entry name" value="Multidrug resistance efflux transporter EmrE"/>
    <property type="match status" value="2"/>
</dbReference>
<keyword evidence="4" id="KW-1185">Reference proteome</keyword>
<evidence type="ECO:0000259" key="2">
    <source>
        <dbReference type="Pfam" id="PF00892"/>
    </source>
</evidence>
<feature type="transmembrane region" description="Helical" evidence="1">
    <location>
        <begin position="37"/>
        <end position="55"/>
    </location>
</feature>
<dbReference type="GO" id="GO:0016020">
    <property type="term" value="C:membrane"/>
    <property type="evidence" value="ECO:0007669"/>
    <property type="project" value="InterPro"/>
</dbReference>
<feature type="transmembrane region" description="Helical" evidence="1">
    <location>
        <begin position="244"/>
        <end position="263"/>
    </location>
</feature>
<evidence type="ECO:0000313" key="3">
    <source>
        <dbReference type="EMBL" id="UUX50111.1"/>
    </source>
</evidence>
<gene>
    <name evidence="3" type="ORF">NUH88_00100</name>
</gene>
<dbReference type="AlphaFoldDB" id="A0A9J7AS72"/>
<dbReference type="KEGG" id="naci:NUH88_00100"/>
<keyword evidence="1" id="KW-1133">Transmembrane helix</keyword>
<dbReference type="Proteomes" id="UP001060336">
    <property type="component" value="Chromosome"/>
</dbReference>
<feature type="transmembrane region" description="Helical" evidence="1">
    <location>
        <begin position="62"/>
        <end position="81"/>
    </location>
</feature>
<keyword evidence="1" id="KW-0472">Membrane</keyword>
<feature type="transmembrane region" description="Helical" evidence="1">
    <location>
        <begin position="150"/>
        <end position="168"/>
    </location>
</feature>
<feature type="transmembrane region" description="Helical" evidence="1">
    <location>
        <begin position="269"/>
        <end position="288"/>
    </location>
</feature>
<proteinExistence type="predicted"/>
<sequence length="289" mass="30011">MLGALAATTASFGWAAGMVLAHGPAQQLGAFEFTRIQLLVAGLVTGLLVALLGQWPSVNWQHWPSFLVSISIGVILGNLAMVECLRRGGPRNAELVISLKAPIIAAMAYFWYDETLEPADLAGGLIALGGVSLAVTATHSNGTRGSVAPVLFFGLASALCQGIGFLCLKPAMQSGTEPMALGAVRLLGASLLVSLAGLWHQTRSVSAREVTPNLLFRTILPGLMGYSFSTPLLLYAFAHTQAGVAAVLGSLAPVLILPLVWIVERQRPSPRATAGALLAVTGAAIIVLV</sequence>
<reference evidence="3" key="1">
    <citation type="submission" date="2022-08" db="EMBL/GenBank/DDBJ databases">
        <title>Nisaea acidiphila sp. nov., isolated from a marine algal debris and emended description of the genus Nisaea Urios et al. 2008.</title>
        <authorList>
            <person name="Kwon K."/>
        </authorList>
    </citation>
    <scope>NUCLEOTIDE SEQUENCE</scope>
    <source>
        <strain evidence="3">MEBiC11861</strain>
    </source>
</reference>
<feature type="transmembrane region" description="Helical" evidence="1">
    <location>
        <begin position="180"/>
        <end position="199"/>
    </location>
</feature>
<protein>
    <submittedName>
        <fullName evidence="3">DMT family transporter</fullName>
    </submittedName>
</protein>
<dbReference type="InterPro" id="IPR037185">
    <property type="entry name" value="EmrE-like"/>
</dbReference>
<feature type="transmembrane region" description="Helical" evidence="1">
    <location>
        <begin position="219"/>
        <end position="237"/>
    </location>
</feature>
<dbReference type="RefSeq" id="WP_257769147.1">
    <property type="nucleotide sequence ID" value="NZ_CP102480.1"/>
</dbReference>
<feature type="transmembrane region" description="Helical" evidence="1">
    <location>
        <begin position="93"/>
        <end position="112"/>
    </location>
</feature>
<dbReference type="EMBL" id="CP102480">
    <property type="protein sequence ID" value="UUX50111.1"/>
    <property type="molecule type" value="Genomic_DNA"/>
</dbReference>
<evidence type="ECO:0000256" key="1">
    <source>
        <dbReference type="SAM" id="Phobius"/>
    </source>
</evidence>
<dbReference type="InterPro" id="IPR000620">
    <property type="entry name" value="EamA_dom"/>
</dbReference>
<evidence type="ECO:0000313" key="4">
    <source>
        <dbReference type="Proteomes" id="UP001060336"/>
    </source>
</evidence>
<organism evidence="3 4">
    <name type="scientific">Nisaea acidiphila</name>
    <dbReference type="NCBI Taxonomy" id="1862145"/>
    <lineage>
        <taxon>Bacteria</taxon>
        <taxon>Pseudomonadati</taxon>
        <taxon>Pseudomonadota</taxon>
        <taxon>Alphaproteobacteria</taxon>
        <taxon>Rhodospirillales</taxon>
        <taxon>Thalassobaculaceae</taxon>
        <taxon>Nisaea</taxon>
    </lineage>
</organism>
<feature type="transmembrane region" description="Helical" evidence="1">
    <location>
        <begin position="119"/>
        <end position="138"/>
    </location>
</feature>
<feature type="domain" description="EamA" evidence="2">
    <location>
        <begin position="151"/>
        <end position="287"/>
    </location>
</feature>
<name>A0A9J7AS72_9PROT</name>
<dbReference type="PANTHER" id="PTHR22911">
    <property type="entry name" value="ACYL-MALONYL CONDENSING ENZYME-RELATED"/>
    <property type="match status" value="1"/>
</dbReference>